<protein>
    <submittedName>
        <fullName evidence="3">MerR family transcriptional regulator</fullName>
    </submittedName>
</protein>
<proteinExistence type="predicted"/>
<dbReference type="PANTHER" id="PTHR30204:SF93">
    <property type="entry name" value="HTH MERR-TYPE DOMAIN-CONTAINING PROTEIN"/>
    <property type="match status" value="1"/>
</dbReference>
<gene>
    <name evidence="3" type="ORF">GCM10009838_84270</name>
</gene>
<name>A0ABN2TCZ6_9ACTN</name>
<dbReference type="PANTHER" id="PTHR30204">
    <property type="entry name" value="REDOX-CYCLING DRUG-SENSING TRANSCRIPTIONAL ACTIVATOR SOXR"/>
    <property type="match status" value="1"/>
</dbReference>
<dbReference type="SMART" id="SM00422">
    <property type="entry name" value="HTH_MERR"/>
    <property type="match status" value="2"/>
</dbReference>
<dbReference type="RefSeq" id="WP_344662847.1">
    <property type="nucleotide sequence ID" value="NZ_BAAAQM010000085.1"/>
</dbReference>
<dbReference type="InterPro" id="IPR047057">
    <property type="entry name" value="MerR_fam"/>
</dbReference>
<dbReference type="InterPro" id="IPR000551">
    <property type="entry name" value="MerR-type_HTH_dom"/>
</dbReference>
<dbReference type="Pfam" id="PF13411">
    <property type="entry name" value="MerR_1"/>
    <property type="match status" value="1"/>
</dbReference>
<comment type="caution">
    <text evidence="3">The sequence shown here is derived from an EMBL/GenBank/DDBJ whole genome shotgun (WGS) entry which is preliminary data.</text>
</comment>
<dbReference type="Gene3D" id="1.10.1660.10">
    <property type="match status" value="2"/>
</dbReference>
<dbReference type="SUPFAM" id="SSF46955">
    <property type="entry name" value="Putative DNA-binding domain"/>
    <property type="match status" value="2"/>
</dbReference>
<organism evidence="3 4">
    <name type="scientific">Catenulispora subtropica</name>
    <dbReference type="NCBI Taxonomy" id="450798"/>
    <lineage>
        <taxon>Bacteria</taxon>
        <taxon>Bacillati</taxon>
        <taxon>Actinomycetota</taxon>
        <taxon>Actinomycetes</taxon>
        <taxon>Catenulisporales</taxon>
        <taxon>Catenulisporaceae</taxon>
        <taxon>Catenulispora</taxon>
    </lineage>
</organism>
<dbReference type="InterPro" id="IPR009061">
    <property type="entry name" value="DNA-bd_dom_put_sf"/>
</dbReference>
<evidence type="ECO:0000313" key="4">
    <source>
        <dbReference type="Proteomes" id="UP001499854"/>
    </source>
</evidence>
<feature type="domain" description="HTH merR-type" evidence="2">
    <location>
        <begin position="1"/>
        <end position="48"/>
    </location>
</feature>
<evidence type="ECO:0000313" key="3">
    <source>
        <dbReference type="EMBL" id="GAA2005214.1"/>
    </source>
</evidence>
<dbReference type="Proteomes" id="UP001499854">
    <property type="component" value="Unassembled WGS sequence"/>
</dbReference>
<evidence type="ECO:0000259" key="2">
    <source>
        <dbReference type="PROSITE" id="PS50937"/>
    </source>
</evidence>
<sequence>MRPVDLARAAGVSTQQVRNLESLGALPEAERSASGYRRYDERHLAALLAYQALTAGMGPTGARALLTAVGAGSVADALAMLDAAHAGLHQGRASLVETEQSLAAVNQEPVNLAPDGLRVGALAKLLGVRPSALRVWEAAGLLAPSREPSTGYRVYRAQDVRDAQVIHTLRQSHYLFDRIRPIVEGLRRTGGSEELRTALAERREMLDRRAFALLEGSALLWRYLGRLSQIDQSAAEL</sequence>
<keyword evidence="1" id="KW-0238">DNA-binding</keyword>
<dbReference type="EMBL" id="BAAAQM010000085">
    <property type="protein sequence ID" value="GAA2005214.1"/>
    <property type="molecule type" value="Genomic_DNA"/>
</dbReference>
<evidence type="ECO:0000256" key="1">
    <source>
        <dbReference type="ARBA" id="ARBA00023125"/>
    </source>
</evidence>
<feature type="domain" description="HTH merR-type" evidence="2">
    <location>
        <begin position="116"/>
        <end position="171"/>
    </location>
</feature>
<accession>A0ABN2TCZ6</accession>
<reference evidence="3 4" key="1">
    <citation type="journal article" date="2019" name="Int. J. Syst. Evol. Microbiol.">
        <title>The Global Catalogue of Microorganisms (GCM) 10K type strain sequencing project: providing services to taxonomists for standard genome sequencing and annotation.</title>
        <authorList>
            <consortium name="The Broad Institute Genomics Platform"/>
            <consortium name="The Broad Institute Genome Sequencing Center for Infectious Disease"/>
            <person name="Wu L."/>
            <person name="Ma J."/>
        </authorList>
    </citation>
    <scope>NUCLEOTIDE SEQUENCE [LARGE SCALE GENOMIC DNA]</scope>
    <source>
        <strain evidence="3 4">JCM 16013</strain>
    </source>
</reference>
<keyword evidence="4" id="KW-1185">Reference proteome</keyword>
<dbReference type="Pfam" id="PF00376">
    <property type="entry name" value="MerR"/>
    <property type="match status" value="1"/>
</dbReference>
<dbReference type="PROSITE" id="PS50937">
    <property type="entry name" value="HTH_MERR_2"/>
    <property type="match status" value="2"/>
</dbReference>